<protein>
    <submittedName>
        <fullName evidence="1">Uncharacterized protein</fullName>
    </submittedName>
</protein>
<dbReference type="PANTHER" id="PTHR43611">
    <property type="entry name" value="ALPHA-D-GLUCOSE 1-PHOSPHATE PHOSPHATASE"/>
    <property type="match status" value="1"/>
</dbReference>
<accession>A0A8T0I4U1</accession>
<dbReference type="NCBIfam" id="TIGR01549">
    <property type="entry name" value="HAD-SF-IA-v1"/>
    <property type="match status" value="1"/>
</dbReference>
<dbReference type="InterPro" id="IPR036412">
    <property type="entry name" value="HAD-like_sf"/>
</dbReference>
<gene>
    <name evidence="1" type="ORF">KC19_4G027800</name>
</gene>
<dbReference type="PANTHER" id="PTHR43611:SF3">
    <property type="entry name" value="FLAVIN MONONUCLEOTIDE HYDROLASE 1, CHLOROPLATIC"/>
    <property type="match status" value="1"/>
</dbReference>
<sequence length="277" mass="30693">MTMLLPVISSNAASLNLKLVASSSTLLRKLVSSEIGAVQKQGCSSARGRSRSASRMYGVPAVRSSLTSGAQEQVVVKAMGKPVAPVLLLDVMGTLVRDPFYEDIPAFFGMTMKELLAAKHPTAWIEFECGQLTEEGLIKKFFADGRDFDIQGLKECMSKGYIYLEGVEELLQRLLSAGYTMHAFSNYPCWYSMIEDKLQLSQYMPWTFVSCHMGLRKPESEIYLEAARQLKLDPSSCVFVDDRRKNVEAAMAVGMRGIVFQNAKQLEEELVALGCSL</sequence>
<dbReference type="Proteomes" id="UP000822688">
    <property type="component" value="Chromosome 4"/>
</dbReference>
<evidence type="ECO:0000313" key="2">
    <source>
        <dbReference type="Proteomes" id="UP000822688"/>
    </source>
</evidence>
<dbReference type="Pfam" id="PF00702">
    <property type="entry name" value="Hydrolase"/>
    <property type="match status" value="1"/>
</dbReference>
<dbReference type="EMBL" id="CM026424">
    <property type="protein sequence ID" value="KAG0578502.1"/>
    <property type="molecule type" value="Genomic_DNA"/>
</dbReference>
<dbReference type="InterPro" id="IPR006439">
    <property type="entry name" value="HAD-SF_hydro_IA"/>
</dbReference>
<dbReference type="Gene3D" id="3.40.50.1000">
    <property type="entry name" value="HAD superfamily/HAD-like"/>
    <property type="match status" value="1"/>
</dbReference>
<reference evidence="1" key="1">
    <citation type="submission" date="2020-06" db="EMBL/GenBank/DDBJ databases">
        <title>WGS assembly of Ceratodon purpureus strain R40.</title>
        <authorList>
            <person name="Carey S.B."/>
            <person name="Jenkins J."/>
            <person name="Shu S."/>
            <person name="Lovell J.T."/>
            <person name="Sreedasyam A."/>
            <person name="Maumus F."/>
            <person name="Tiley G.P."/>
            <person name="Fernandez-Pozo N."/>
            <person name="Barry K."/>
            <person name="Chen C."/>
            <person name="Wang M."/>
            <person name="Lipzen A."/>
            <person name="Daum C."/>
            <person name="Saski C.A."/>
            <person name="Payton A.C."/>
            <person name="Mcbreen J.C."/>
            <person name="Conrad R.E."/>
            <person name="Kollar L.M."/>
            <person name="Olsson S."/>
            <person name="Huttunen S."/>
            <person name="Landis J.B."/>
            <person name="Wickett N.J."/>
            <person name="Johnson M.G."/>
            <person name="Rensing S.A."/>
            <person name="Grimwood J."/>
            <person name="Schmutz J."/>
            <person name="Mcdaniel S.F."/>
        </authorList>
    </citation>
    <scope>NUCLEOTIDE SEQUENCE</scope>
    <source>
        <strain evidence="1">R40</strain>
    </source>
</reference>
<organism evidence="1 2">
    <name type="scientific">Ceratodon purpureus</name>
    <name type="common">Fire moss</name>
    <name type="synonym">Dicranum purpureum</name>
    <dbReference type="NCBI Taxonomy" id="3225"/>
    <lineage>
        <taxon>Eukaryota</taxon>
        <taxon>Viridiplantae</taxon>
        <taxon>Streptophyta</taxon>
        <taxon>Embryophyta</taxon>
        <taxon>Bryophyta</taxon>
        <taxon>Bryophytina</taxon>
        <taxon>Bryopsida</taxon>
        <taxon>Dicranidae</taxon>
        <taxon>Pseudoditrichales</taxon>
        <taxon>Ditrichaceae</taxon>
        <taxon>Ceratodon</taxon>
    </lineage>
</organism>
<dbReference type="SFLD" id="SFLDS00003">
    <property type="entry name" value="Haloacid_Dehalogenase"/>
    <property type="match status" value="1"/>
</dbReference>
<dbReference type="InterPro" id="IPR023214">
    <property type="entry name" value="HAD_sf"/>
</dbReference>
<evidence type="ECO:0000313" key="1">
    <source>
        <dbReference type="EMBL" id="KAG0578502.1"/>
    </source>
</evidence>
<keyword evidence="2" id="KW-1185">Reference proteome</keyword>
<dbReference type="SFLD" id="SFLDG01129">
    <property type="entry name" value="C1.5:_HAD__Beta-PGM__Phosphata"/>
    <property type="match status" value="1"/>
</dbReference>
<dbReference type="OrthoDB" id="2012566at2759"/>
<name>A0A8T0I4U1_CERPU</name>
<proteinExistence type="predicted"/>
<dbReference type="CDD" id="cd02603">
    <property type="entry name" value="HAD_sEH-N_like"/>
    <property type="match status" value="1"/>
</dbReference>
<dbReference type="NCBIfam" id="TIGR01509">
    <property type="entry name" value="HAD-SF-IA-v3"/>
    <property type="match status" value="1"/>
</dbReference>
<dbReference type="AlphaFoldDB" id="A0A8T0I4U1"/>
<dbReference type="SUPFAM" id="SSF56784">
    <property type="entry name" value="HAD-like"/>
    <property type="match status" value="1"/>
</dbReference>
<comment type="caution">
    <text evidence="1">The sequence shown here is derived from an EMBL/GenBank/DDBJ whole genome shotgun (WGS) entry which is preliminary data.</text>
</comment>